<proteinExistence type="predicted"/>
<accession>A0AAE0JQT3</accession>
<dbReference type="Gene3D" id="1.20.5.1700">
    <property type="match status" value="1"/>
</dbReference>
<reference evidence="10" key="2">
    <citation type="submission" date="2023-06" db="EMBL/GenBank/DDBJ databases">
        <authorList>
            <consortium name="Lawrence Berkeley National Laboratory"/>
            <person name="Haridas S."/>
            <person name="Hensen N."/>
            <person name="Bonometti L."/>
            <person name="Westerberg I."/>
            <person name="Brannstrom I.O."/>
            <person name="Guillou S."/>
            <person name="Cros-Aarteil S."/>
            <person name="Calhoun S."/>
            <person name="Kuo A."/>
            <person name="Mondo S."/>
            <person name="Pangilinan J."/>
            <person name="Riley R."/>
            <person name="Labutti K."/>
            <person name="Andreopoulos B."/>
            <person name="Lipzen A."/>
            <person name="Chen C."/>
            <person name="Yanf M."/>
            <person name="Daum C."/>
            <person name="Ng V."/>
            <person name="Clum A."/>
            <person name="Steindorff A."/>
            <person name="Ohm R."/>
            <person name="Martin F."/>
            <person name="Silar P."/>
            <person name="Natvig D."/>
            <person name="Lalanne C."/>
            <person name="Gautier V."/>
            <person name="Ament-Velasquez S.L."/>
            <person name="Kruys A."/>
            <person name="Hutchinson M.I."/>
            <person name="Powell A.J."/>
            <person name="Barry K."/>
            <person name="Miller A.N."/>
            <person name="Grigoriev I.V."/>
            <person name="Debuchy R."/>
            <person name="Gladieux P."/>
            <person name="Thoren M.H."/>
            <person name="Johannesson H."/>
        </authorList>
    </citation>
    <scope>NUCLEOTIDE SEQUENCE</scope>
    <source>
        <strain evidence="10">CBS 560.94</strain>
    </source>
</reference>
<dbReference type="GeneID" id="87865157"/>
<keyword evidence="6" id="KW-0206">Cytoskeleton</keyword>
<feature type="coiled-coil region" evidence="7">
    <location>
        <begin position="355"/>
        <end position="386"/>
    </location>
</feature>
<dbReference type="Pfam" id="PF16641">
    <property type="entry name" value="CLIP1_ZNF"/>
    <property type="match status" value="1"/>
</dbReference>
<feature type="region of interest" description="Disordered" evidence="8">
    <location>
        <begin position="1"/>
        <end position="67"/>
    </location>
</feature>
<feature type="region of interest" description="Disordered" evidence="8">
    <location>
        <begin position="731"/>
        <end position="840"/>
    </location>
</feature>
<organism evidence="10 11">
    <name type="scientific">Neurospora tetraspora</name>
    <dbReference type="NCBI Taxonomy" id="94610"/>
    <lineage>
        <taxon>Eukaryota</taxon>
        <taxon>Fungi</taxon>
        <taxon>Dikarya</taxon>
        <taxon>Ascomycota</taxon>
        <taxon>Pezizomycotina</taxon>
        <taxon>Sordariomycetes</taxon>
        <taxon>Sordariomycetidae</taxon>
        <taxon>Sordariales</taxon>
        <taxon>Sordariaceae</taxon>
        <taxon>Neurospora</taxon>
    </lineage>
</organism>
<feature type="compositionally biased region" description="Polar residues" evidence="8">
    <location>
        <begin position="811"/>
        <end position="821"/>
    </location>
</feature>
<feature type="compositionally biased region" description="Polar residues" evidence="8">
    <location>
        <begin position="306"/>
        <end position="315"/>
    </location>
</feature>
<reference evidence="10" key="1">
    <citation type="journal article" date="2023" name="Mol. Phylogenet. Evol.">
        <title>Genome-scale phylogeny and comparative genomics of the fungal order Sordariales.</title>
        <authorList>
            <person name="Hensen N."/>
            <person name="Bonometti L."/>
            <person name="Westerberg I."/>
            <person name="Brannstrom I.O."/>
            <person name="Guillou S."/>
            <person name="Cros-Aarteil S."/>
            <person name="Calhoun S."/>
            <person name="Haridas S."/>
            <person name="Kuo A."/>
            <person name="Mondo S."/>
            <person name="Pangilinan J."/>
            <person name="Riley R."/>
            <person name="LaButti K."/>
            <person name="Andreopoulos B."/>
            <person name="Lipzen A."/>
            <person name="Chen C."/>
            <person name="Yan M."/>
            <person name="Daum C."/>
            <person name="Ng V."/>
            <person name="Clum A."/>
            <person name="Steindorff A."/>
            <person name="Ohm R.A."/>
            <person name="Martin F."/>
            <person name="Silar P."/>
            <person name="Natvig D.O."/>
            <person name="Lalanne C."/>
            <person name="Gautier V."/>
            <person name="Ament-Velasquez S.L."/>
            <person name="Kruys A."/>
            <person name="Hutchinson M.I."/>
            <person name="Powell A.J."/>
            <person name="Barry K."/>
            <person name="Miller A.N."/>
            <person name="Grigoriev I.V."/>
            <person name="Debuchy R."/>
            <person name="Gladieux P."/>
            <person name="Hiltunen Thoren M."/>
            <person name="Johannesson H."/>
        </authorList>
    </citation>
    <scope>NUCLEOTIDE SEQUENCE</scope>
    <source>
        <strain evidence="10">CBS 560.94</strain>
    </source>
</reference>
<dbReference type="PANTHER" id="PTHR23157:SF25">
    <property type="entry name" value="GRIP AND COILED-COIL DOMAIN-CONTAINING PROTEIN 1"/>
    <property type="match status" value="1"/>
</dbReference>
<feature type="compositionally biased region" description="Acidic residues" evidence="8">
    <location>
        <begin position="751"/>
        <end position="784"/>
    </location>
</feature>
<evidence type="ECO:0000256" key="1">
    <source>
        <dbReference type="ARBA" id="ARBA00004184"/>
    </source>
</evidence>
<dbReference type="EMBL" id="JAUEPP010000001">
    <property type="protein sequence ID" value="KAK3355815.1"/>
    <property type="molecule type" value="Genomic_DNA"/>
</dbReference>
<dbReference type="PROSITE" id="PS50245">
    <property type="entry name" value="CAP_GLY_2"/>
    <property type="match status" value="1"/>
</dbReference>
<dbReference type="SUPFAM" id="SSF74924">
    <property type="entry name" value="Cap-Gly domain"/>
    <property type="match status" value="1"/>
</dbReference>
<feature type="compositionally biased region" description="Polar residues" evidence="8">
    <location>
        <begin position="224"/>
        <end position="237"/>
    </location>
</feature>
<evidence type="ECO:0000313" key="10">
    <source>
        <dbReference type="EMBL" id="KAK3355815.1"/>
    </source>
</evidence>
<feature type="region of interest" description="Disordered" evidence="8">
    <location>
        <begin position="198"/>
        <end position="317"/>
    </location>
</feature>
<evidence type="ECO:0000256" key="4">
    <source>
        <dbReference type="ARBA" id="ARBA00022701"/>
    </source>
</evidence>
<dbReference type="Gene3D" id="2.30.30.190">
    <property type="entry name" value="CAP Gly-rich-like domain"/>
    <property type="match status" value="1"/>
</dbReference>
<keyword evidence="4" id="KW-0493">Microtubule</keyword>
<evidence type="ECO:0000259" key="9">
    <source>
        <dbReference type="PROSITE" id="PS50245"/>
    </source>
</evidence>
<evidence type="ECO:0000256" key="2">
    <source>
        <dbReference type="ARBA" id="ARBA00004245"/>
    </source>
</evidence>
<keyword evidence="3" id="KW-0963">Cytoplasm</keyword>
<dbReference type="InterPro" id="IPR000938">
    <property type="entry name" value="CAP-Gly_domain"/>
</dbReference>
<dbReference type="InterPro" id="IPR032108">
    <property type="entry name" value="CLIP1_ZNF"/>
</dbReference>
<protein>
    <recommendedName>
        <fullName evidence="9">CAP-Gly domain-containing protein</fullName>
    </recommendedName>
</protein>
<dbReference type="InterPro" id="IPR036859">
    <property type="entry name" value="CAP-Gly_dom_sf"/>
</dbReference>
<evidence type="ECO:0000256" key="5">
    <source>
        <dbReference type="ARBA" id="ARBA00023054"/>
    </source>
</evidence>
<evidence type="ECO:0000256" key="8">
    <source>
        <dbReference type="SAM" id="MobiDB-lite"/>
    </source>
</evidence>
<gene>
    <name evidence="10" type="ORF">B0H65DRAFT_505663</name>
</gene>
<dbReference type="InterPro" id="IPR051952">
    <property type="entry name" value="Golgi-autophagy_related"/>
</dbReference>
<feature type="coiled-coil region" evidence="7">
    <location>
        <begin position="418"/>
        <end position="581"/>
    </location>
</feature>
<comment type="subcellular location">
    <subcellularLocation>
        <location evidence="2">Cytoplasm</location>
        <location evidence="2">Cytoskeleton</location>
    </subcellularLocation>
    <subcellularLocation>
        <location evidence="1">Endomembrane system</location>
        <topology evidence="1">Peripheral membrane protein</topology>
    </subcellularLocation>
</comment>
<dbReference type="Proteomes" id="UP001278500">
    <property type="component" value="Unassembled WGS sequence"/>
</dbReference>
<dbReference type="GO" id="GO:0005794">
    <property type="term" value="C:Golgi apparatus"/>
    <property type="evidence" value="ECO:0007669"/>
    <property type="project" value="TreeGrafter"/>
</dbReference>
<feature type="compositionally biased region" description="Low complexity" evidence="8">
    <location>
        <begin position="738"/>
        <end position="747"/>
    </location>
</feature>
<feature type="domain" description="CAP-Gly" evidence="9">
    <location>
        <begin position="144"/>
        <end position="190"/>
    </location>
</feature>
<comment type="caution">
    <text evidence="10">The sequence shown here is derived from an EMBL/GenBank/DDBJ whole genome shotgun (WGS) entry which is preliminary data.</text>
</comment>
<dbReference type="AlphaFoldDB" id="A0AAE0JQT3"/>
<name>A0AAE0JQT3_9PEZI</name>
<evidence type="ECO:0000256" key="6">
    <source>
        <dbReference type="ARBA" id="ARBA00023212"/>
    </source>
</evidence>
<evidence type="ECO:0000313" key="11">
    <source>
        <dbReference type="Proteomes" id="UP001278500"/>
    </source>
</evidence>
<dbReference type="RefSeq" id="XP_062687193.1">
    <property type="nucleotide sequence ID" value="XM_062828003.1"/>
</dbReference>
<keyword evidence="5 7" id="KW-0175">Coiled coil</keyword>
<feature type="compositionally biased region" description="Low complexity" evidence="8">
    <location>
        <begin position="1"/>
        <end position="16"/>
    </location>
</feature>
<dbReference type="GO" id="GO:0005874">
    <property type="term" value="C:microtubule"/>
    <property type="evidence" value="ECO:0007669"/>
    <property type="project" value="UniProtKB-KW"/>
</dbReference>
<keyword evidence="11" id="KW-1185">Reference proteome</keyword>
<feature type="compositionally biased region" description="Pro residues" evidence="8">
    <location>
        <begin position="264"/>
        <end position="274"/>
    </location>
</feature>
<feature type="region of interest" description="Disordered" evidence="8">
    <location>
        <begin position="640"/>
        <end position="702"/>
    </location>
</feature>
<dbReference type="SMART" id="SM01052">
    <property type="entry name" value="CAP_GLY"/>
    <property type="match status" value="1"/>
</dbReference>
<feature type="compositionally biased region" description="Polar residues" evidence="8">
    <location>
        <begin position="644"/>
        <end position="662"/>
    </location>
</feature>
<dbReference type="PANTHER" id="PTHR23157">
    <property type="entry name" value="GRIP AND COILED-COIL DOMAIN-CONTAINING PROTEIN 1"/>
    <property type="match status" value="1"/>
</dbReference>
<evidence type="ECO:0000256" key="7">
    <source>
        <dbReference type="SAM" id="Coils"/>
    </source>
</evidence>
<sequence length="896" mass="96969">MTSTTTTATSTTYTTTPKPRLGLSRPARTGRGLSGIATASTPNLNQLYSSQSQSQSQSPPSLSSRLVPPALSRKASHAALTQNSLATIPDDTEAYALNSVLNTTDNDTMPLTINPGTMTTGDEITIGDIVEVPGNMTGTVRFIGSVDGRKGIFAGVELHREFASRGKNSGDVDGVSYFNTSLPGAGIFLPLSKAVKRDAGSSSLPRTPTDAVPPGPALKLGGRASTTPSIRKFSQSVGPGAVRPESPMRRLQMTPGSRPSLATPGPPGRFPSPQPNKFSQSVRGVPGDTGKRLPSHTRKGSVGPRSISSLGNAHQPNFDDDDAASISGHNGGVAAGSIPGMRFRGPSRAASRLGSNAHEEELEKLRTQLEDRERQLRDQAATLVEMESSLTELQALIESSEGSLRDRSRHEEFEDKDVAQLRALLQEKNDKIALLTAEFDAHRADFRSTIDTLELASSETQRIYETKIEELMQENQELRERTEDVDAVAIQLKQLEELVQELEEGLEDARRGEAEARGEVEFLRGEVERTRTELRREREKAQAAINGANGSPNSGPLAKELEQKEDEIRGLKAIIHSLSRDSAPDDDDDAMTPTAKTGECIEDRLAREKLEREVAELRAMLDSKASREEELEREIEILRRGNAATESNHRSSTMTIGSNNERNSQRDSRSTVVPVPQNTDKALRSRGSTLEAMPESDSYSTATDNSTLWCELCDTSGHDILTCTNMFGSTNETENANQKQQQSKSQSLASEIEDDDEEADEDKDDDEEADEDKDDDEEADEDKDDIVSAMGSMTISTKDDDIKPAPLSPSRARTQPLTPQLASAELAARSTTPLEPIPTAPIVPSVTVAKAAPLPNLMESGPVAGKESGIVDASKWCALCERDGHDSVDCPFEDEF</sequence>
<evidence type="ECO:0000256" key="3">
    <source>
        <dbReference type="ARBA" id="ARBA00022490"/>
    </source>
</evidence>
<feature type="compositionally biased region" description="Low complexity" evidence="8">
    <location>
        <begin position="42"/>
        <end position="67"/>
    </location>
</feature>
<dbReference type="Pfam" id="PF01302">
    <property type="entry name" value="CAP_GLY"/>
    <property type="match status" value="1"/>
</dbReference>